<dbReference type="InterPro" id="IPR011973">
    <property type="entry name" value="PaaD"/>
</dbReference>
<dbReference type="AlphaFoldDB" id="A0A2W2BXD3"/>
<evidence type="ECO:0000256" key="1">
    <source>
        <dbReference type="ARBA" id="ARBA00022801"/>
    </source>
</evidence>
<organism evidence="3 4">
    <name type="scientific">Taibaiella soli</name>
    <dbReference type="NCBI Taxonomy" id="1649169"/>
    <lineage>
        <taxon>Bacteria</taxon>
        <taxon>Pseudomonadati</taxon>
        <taxon>Bacteroidota</taxon>
        <taxon>Chitinophagia</taxon>
        <taxon>Chitinophagales</taxon>
        <taxon>Chitinophagaceae</taxon>
        <taxon>Taibaiella</taxon>
    </lineage>
</organism>
<dbReference type="EMBL" id="QKTW01000017">
    <property type="protein sequence ID" value="PZF72523.1"/>
    <property type="molecule type" value="Genomic_DNA"/>
</dbReference>
<dbReference type="InterPro" id="IPR006683">
    <property type="entry name" value="Thioestr_dom"/>
</dbReference>
<gene>
    <name evidence="3" type="primary">paaD</name>
    <name evidence="3" type="ORF">DN068_11705</name>
</gene>
<dbReference type="Proteomes" id="UP000248745">
    <property type="component" value="Unassembled WGS sequence"/>
</dbReference>
<dbReference type="InterPro" id="IPR029069">
    <property type="entry name" value="HotDog_dom_sf"/>
</dbReference>
<feature type="domain" description="Thioesterase" evidence="2">
    <location>
        <begin position="47"/>
        <end position="119"/>
    </location>
</feature>
<reference evidence="3 4" key="1">
    <citation type="submission" date="2018-06" db="EMBL/GenBank/DDBJ databases">
        <title>Mucibacter soli gen. nov., sp. nov., a new member of the family Chitinophagaceae producing mucin.</title>
        <authorList>
            <person name="Kim M.-K."/>
            <person name="Park S."/>
            <person name="Kim T.-S."/>
            <person name="Joung Y."/>
            <person name="Han J.-H."/>
            <person name="Kim S.B."/>
        </authorList>
    </citation>
    <scope>NUCLEOTIDE SEQUENCE [LARGE SCALE GENOMIC DNA]</scope>
    <source>
        <strain evidence="3 4">R1-15</strain>
    </source>
</reference>
<dbReference type="PANTHER" id="PTHR42856">
    <property type="entry name" value="ACYL-COENZYME A THIOESTERASE PAAI"/>
    <property type="match status" value="1"/>
</dbReference>
<dbReference type="InterPro" id="IPR003736">
    <property type="entry name" value="PAAI_dom"/>
</dbReference>
<evidence type="ECO:0000313" key="4">
    <source>
        <dbReference type="Proteomes" id="UP000248745"/>
    </source>
</evidence>
<dbReference type="OrthoDB" id="32575at2"/>
<protein>
    <submittedName>
        <fullName evidence="3">Hydroxyphenylacetyl-CoA thioesterase PaaI</fullName>
    </submittedName>
</protein>
<evidence type="ECO:0000313" key="3">
    <source>
        <dbReference type="EMBL" id="PZF72523.1"/>
    </source>
</evidence>
<sequence length="138" mass="15235">MTKLEQIKERMLADDAFSKWLGIEIDEYAEGYCKLHYTVRAEMLNGFGIVHGGVVFSAADSAFAFACNTQGRISVALDVHVNFVRAAKTGDVLFVEAKELHDGYKTGVYDIITRNEAGEIVSIFKGTAYRTSKEVLSS</sequence>
<proteinExistence type="predicted"/>
<dbReference type="SUPFAM" id="SSF54637">
    <property type="entry name" value="Thioesterase/thiol ester dehydrase-isomerase"/>
    <property type="match status" value="1"/>
</dbReference>
<dbReference type="Gene3D" id="3.10.129.10">
    <property type="entry name" value="Hotdog Thioesterase"/>
    <property type="match status" value="1"/>
</dbReference>
<keyword evidence="1" id="KW-0378">Hydrolase</keyword>
<dbReference type="GO" id="GO:0016289">
    <property type="term" value="F:acyl-CoA hydrolase activity"/>
    <property type="evidence" value="ECO:0007669"/>
    <property type="project" value="TreeGrafter"/>
</dbReference>
<dbReference type="PANTHER" id="PTHR42856:SF1">
    <property type="entry name" value="ACYL-COENZYME A THIOESTERASE PAAI"/>
    <property type="match status" value="1"/>
</dbReference>
<accession>A0A2W2BXD3</accession>
<name>A0A2W2BXD3_9BACT</name>
<comment type="caution">
    <text evidence="3">The sequence shown here is derived from an EMBL/GenBank/DDBJ whole genome shotgun (WGS) entry which is preliminary data.</text>
</comment>
<dbReference type="Pfam" id="PF03061">
    <property type="entry name" value="4HBT"/>
    <property type="match status" value="1"/>
</dbReference>
<dbReference type="NCBIfam" id="TIGR00369">
    <property type="entry name" value="unchar_dom_1"/>
    <property type="match status" value="1"/>
</dbReference>
<evidence type="ECO:0000259" key="2">
    <source>
        <dbReference type="Pfam" id="PF03061"/>
    </source>
</evidence>
<dbReference type="CDD" id="cd03443">
    <property type="entry name" value="PaaI_thioesterase"/>
    <property type="match status" value="1"/>
</dbReference>
<keyword evidence="4" id="KW-1185">Reference proteome</keyword>
<dbReference type="InterPro" id="IPR052723">
    <property type="entry name" value="Acyl-CoA_thioesterase_PaaI"/>
</dbReference>
<dbReference type="NCBIfam" id="TIGR02286">
    <property type="entry name" value="PaaD"/>
    <property type="match status" value="1"/>
</dbReference>
<dbReference type="RefSeq" id="WP_110999114.1">
    <property type="nucleotide sequence ID" value="NZ_QKTW01000017.1"/>
</dbReference>